<organism evidence="2 3">
    <name type="scientific">Idiomarina tyrosinivorans</name>
    <dbReference type="NCBI Taxonomy" id="1445662"/>
    <lineage>
        <taxon>Bacteria</taxon>
        <taxon>Pseudomonadati</taxon>
        <taxon>Pseudomonadota</taxon>
        <taxon>Gammaproteobacteria</taxon>
        <taxon>Alteromonadales</taxon>
        <taxon>Idiomarinaceae</taxon>
        <taxon>Idiomarina</taxon>
    </lineage>
</organism>
<proteinExistence type="predicted"/>
<gene>
    <name evidence="2" type="ORF">CWI84_01460</name>
</gene>
<evidence type="ECO:0000313" key="2">
    <source>
        <dbReference type="EMBL" id="RUO81454.1"/>
    </source>
</evidence>
<dbReference type="Proteomes" id="UP000287996">
    <property type="component" value="Unassembled WGS sequence"/>
</dbReference>
<dbReference type="AlphaFoldDB" id="A0A432ZU33"/>
<accession>A0A432ZU33</accession>
<protein>
    <submittedName>
        <fullName evidence="2">DUF3392 domain-containing protein</fullName>
    </submittedName>
</protein>
<keyword evidence="1" id="KW-1133">Transmembrane helix</keyword>
<dbReference type="EMBL" id="PIQH01000001">
    <property type="protein sequence ID" value="RUO81454.1"/>
    <property type="molecule type" value="Genomic_DNA"/>
</dbReference>
<evidence type="ECO:0000313" key="3">
    <source>
        <dbReference type="Proteomes" id="UP000287996"/>
    </source>
</evidence>
<evidence type="ECO:0000256" key="1">
    <source>
        <dbReference type="SAM" id="Phobius"/>
    </source>
</evidence>
<keyword evidence="3" id="KW-1185">Reference proteome</keyword>
<dbReference type="RefSeq" id="WP_126840795.1">
    <property type="nucleotide sequence ID" value="NZ_PIQH01000001.1"/>
</dbReference>
<dbReference type="OrthoDB" id="6196761at2"/>
<dbReference type="InterPro" id="IPR021813">
    <property type="entry name" value="DUF3392"/>
</dbReference>
<comment type="caution">
    <text evidence="2">The sequence shown here is derived from an EMBL/GenBank/DDBJ whole genome shotgun (WGS) entry which is preliminary data.</text>
</comment>
<feature type="transmembrane region" description="Helical" evidence="1">
    <location>
        <begin position="15"/>
        <end position="32"/>
    </location>
</feature>
<feature type="transmembrane region" description="Helical" evidence="1">
    <location>
        <begin position="84"/>
        <end position="101"/>
    </location>
</feature>
<reference evidence="2 3" key="1">
    <citation type="journal article" date="2011" name="Front. Microbiol.">
        <title>Genomic signatures of strain selection and enhancement in Bacillus atrophaeus var. globigii, a historical biowarfare simulant.</title>
        <authorList>
            <person name="Gibbons H.S."/>
            <person name="Broomall S.M."/>
            <person name="McNew L.A."/>
            <person name="Daligault H."/>
            <person name="Chapman C."/>
            <person name="Bruce D."/>
            <person name="Karavis M."/>
            <person name="Krepps M."/>
            <person name="McGregor P.A."/>
            <person name="Hong C."/>
            <person name="Park K.H."/>
            <person name="Akmal A."/>
            <person name="Feldman A."/>
            <person name="Lin J.S."/>
            <person name="Chang W.E."/>
            <person name="Higgs B.W."/>
            <person name="Demirev P."/>
            <person name="Lindquist J."/>
            <person name="Liem A."/>
            <person name="Fochler E."/>
            <person name="Read T.D."/>
            <person name="Tapia R."/>
            <person name="Johnson S."/>
            <person name="Bishop-Lilly K.A."/>
            <person name="Detter C."/>
            <person name="Han C."/>
            <person name="Sozhamannan S."/>
            <person name="Rosenzweig C.N."/>
            <person name="Skowronski E.W."/>
        </authorList>
    </citation>
    <scope>NUCLEOTIDE SEQUENCE [LARGE SCALE GENOMIC DNA]</scope>
    <source>
        <strain evidence="2 3">CC-PW-9</strain>
    </source>
</reference>
<keyword evidence="1" id="KW-0812">Transmembrane</keyword>
<feature type="transmembrane region" description="Helical" evidence="1">
    <location>
        <begin position="53"/>
        <end position="78"/>
    </location>
</feature>
<sequence>MEQFALSFAAWLKPYIHNISMMILATLLVIYGNDVNAFVRKQVANAAFIVRTIIFVLVCAFGYGLLLVALTPVVASALTKIPSIYLGFVVVGIFLLLGWLAERKKQM</sequence>
<keyword evidence="1" id="KW-0472">Membrane</keyword>
<dbReference type="Pfam" id="PF11872">
    <property type="entry name" value="DUF3392"/>
    <property type="match status" value="1"/>
</dbReference>
<name>A0A432ZU33_9GAMM</name>